<gene>
    <name evidence="1" type="ORF">LAZ67_14001541</name>
</gene>
<reference evidence="1 2" key="1">
    <citation type="submission" date="2022-01" db="EMBL/GenBank/DDBJ databases">
        <title>A chromosomal length assembly of Cordylochernes scorpioides.</title>
        <authorList>
            <person name="Zeh D."/>
            <person name="Zeh J."/>
        </authorList>
    </citation>
    <scope>NUCLEOTIDE SEQUENCE [LARGE SCALE GENOMIC DNA]</scope>
    <source>
        <strain evidence="1">IN4F17</strain>
        <tissue evidence="1">Whole Body</tissue>
    </source>
</reference>
<evidence type="ECO:0000313" key="2">
    <source>
        <dbReference type="Proteomes" id="UP001235939"/>
    </source>
</evidence>
<protein>
    <recommendedName>
        <fullName evidence="3">Reverse transcriptase domain-containing protein</fullName>
    </recommendedName>
</protein>
<dbReference type="EMBL" id="CP092876">
    <property type="protein sequence ID" value="UYV76635.1"/>
    <property type="molecule type" value="Genomic_DNA"/>
</dbReference>
<keyword evidence="2" id="KW-1185">Reference proteome</keyword>
<dbReference type="Proteomes" id="UP001235939">
    <property type="component" value="Chromosome 14"/>
</dbReference>
<feature type="non-terminal residue" evidence="1">
    <location>
        <position position="1"/>
    </location>
</feature>
<evidence type="ECO:0008006" key="3">
    <source>
        <dbReference type="Google" id="ProtNLM"/>
    </source>
</evidence>
<name>A0ABY6LB03_9ARAC</name>
<evidence type="ECO:0000313" key="1">
    <source>
        <dbReference type="EMBL" id="UYV76635.1"/>
    </source>
</evidence>
<sequence>MNTFTFSQNHYRQIKGSPMGSPLSSIVAEIVLLQIDHWITRTLFSDIQLCFASVQEDLVDGCLGCILDIIIQT</sequence>
<organism evidence="1 2">
    <name type="scientific">Cordylochernes scorpioides</name>
    <dbReference type="NCBI Taxonomy" id="51811"/>
    <lineage>
        <taxon>Eukaryota</taxon>
        <taxon>Metazoa</taxon>
        <taxon>Ecdysozoa</taxon>
        <taxon>Arthropoda</taxon>
        <taxon>Chelicerata</taxon>
        <taxon>Arachnida</taxon>
        <taxon>Pseudoscorpiones</taxon>
        <taxon>Cheliferoidea</taxon>
        <taxon>Chernetidae</taxon>
        <taxon>Cordylochernes</taxon>
    </lineage>
</organism>
<accession>A0ABY6LB03</accession>
<proteinExistence type="predicted"/>